<evidence type="ECO:0000256" key="1">
    <source>
        <dbReference type="SAM" id="MobiDB-lite"/>
    </source>
</evidence>
<dbReference type="EMBL" id="GIFC01015923">
    <property type="protein sequence ID" value="MXU98006.1"/>
    <property type="molecule type" value="Transcribed_RNA"/>
</dbReference>
<organism evidence="2">
    <name type="scientific">Ixodes ricinus</name>
    <name type="common">Common tick</name>
    <name type="synonym">Acarus ricinus</name>
    <dbReference type="NCBI Taxonomy" id="34613"/>
    <lineage>
        <taxon>Eukaryota</taxon>
        <taxon>Metazoa</taxon>
        <taxon>Ecdysozoa</taxon>
        <taxon>Arthropoda</taxon>
        <taxon>Chelicerata</taxon>
        <taxon>Arachnida</taxon>
        <taxon>Acari</taxon>
        <taxon>Parasitiformes</taxon>
        <taxon>Ixodida</taxon>
        <taxon>Ixodoidea</taxon>
        <taxon>Ixodidae</taxon>
        <taxon>Ixodinae</taxon>
        <taxon>Ixodes</taxon>
    </lineage>
</organism>
<sequence>MCRLLSFCCCCSYICRRAKCTLATNYAFGSGGKVSKLAGSWLSISRVDENARARCTIGLRGRLLGAGRGSACVGAGLGRLPLEFTRRRRLVQLLEVSLPPSPDNGFLGLDGLLHQVWLLLVFQALSRNRNVLVLRPGAGTAPSPGKAPPPSRLCGRQPVPREQRHQRHEEEVSRDANEGRAERPVVQQVPETREVRINLERGGVHLYELVSDDNACLSGRPLIVLLVSVKQQDGYDLLLLGRPEHEHRDVGERRKETHHGRLVAKNTRSERGPHDLPGLGNHVYLDRKHAYPLVCIRFRHL</sequence>
<dbReference type="AlphaFoldDB" id="A0A6B0V8I2"/>
<evidence type="ECO:0000313" key="2">
    <source>
        <dbReference type="EMBL" id="MXU98006.1"/>
    </source>
</evidence>
<feature type="region of interest" description="Disordered" evidence="1">
    <location>
        <begin position="135"/>
        <end position="185"/>
    </location>
</feature>
<reference evidence="2" key="1">
    <citation type="submission" date="2019-12" db="EMBL/GenBank/DDBJ databases">
        <title>An insight into the sialome of adult female Ixodes ricinus ticks feeding for 6 days.</title>
        <authorList>
            <person name="Perner J."/>
            <person name="Ribeiro J.M.C."/>
        </authorList>
    </citation>
    <scope>NUCLEOTIDE SEQUENCE</scope>
    <source>
        <strain evidence="2">Semi-engorged</strain>
        <tissue evidence="2">Salivary glands</tissue>
    </source>
</reference>
<accession>A0A6B0V8I2</accession>
<feature type="compositionally biased region" description="Basic and acidic residues" evidence="1">
    <location>
        <begin position="159"/>
        <end position="183"/>
    </location>
</feature>
<protein>
    <submittedName>
        <fullName evidence="2">Uncharacterized protein</fullName>
    </submittedName>
</protein>
<name>A0A6B0V8I2_IXORI</name>
<proteinExistence type="predicted"/>